<proteinExistence type="predicted"/>
<dbReference type="EMBL" id="MQWB01000001">
    <property type="protein sequence ID" value="OZC02031.1"/>
    <property type="molecule type" value="Genomic_DNA"/>
</dbReference>
<reference evidence="1 2" key="1">
    <citation type="submission" date="2016-11" db="EMBL/GenBank/DDBJ databases">
        <title>Study of marine rhodopsin-containing bacteria.</title>
        <authorList>
            <person name="Yoshizawa S."/>
            <person name="Kumagai Y."/>
            <person name="Kogure K."/>
        </authorList>
    </citation>
    <scope>NUCLEOTIDE SEQUENCE [LARGE SCALE GENOMIC DNA]</scope>
    <source>
        <strain evidence="1 2">SG-29</strain>
    </source>
</reference>
<dbReference type="InParanoid" id="A0A259TWD7"/>
<organism evidence="1 2">
    <name type="scientific">Rubricoccus marinus</name>
    <dbReference type="NCBI Taxonomy" id="716817"/>
    <lineage>
        <taxon>Bacteria</taxon>
        <taxon>Pseudomonadati</taxon>
        <taxon>Rhodothermota</taxon>
        <taxon>Rhodothermia</taxon>
        <taxon>Rhodothermales</taxon>
        <taxon>Rubricoccaceae</taxon>
        <taxon>Rubricoccus</taxon>
    </lineage>
</organism>
<name>A0A259TWD7_9BACT</name>
<gene>
    <name evidence="1" type="ORF">BSZ36_02965</name>
</gene>
<sequence>MSGIPRTECPIARLTIEPHENADALELAAVGGYRAVVVKGRYQTGDLVVYIPEGSLVSRAVL</sequence>
<dbReference type="RefSeq" id="WP_094545846.1">
    <property type="nucleotide sequence ID" value="NZ_MQWB01000001.1"/>
</dbReference>
<evidence type="ECO:0000313" key="1">
    <source>
        <dbReference type="EMBL" id="OZC02031.1"/>
    </source>
</evidence>
<evidence type="ECO:0000313" key="2">
    <source>
        <dbReference type="Proteomes" id="UP000216446"/>
    </source>
</evidence>
<protein>
    <submittedName>
        <fullName evidence="1">Uncharacterized protein</fullName>
    </submittedName>
</protein>
<dbReference type="AlphaFoldDB" id="A0A259TWD7"/>
<accession>A0A259TWD7</accession>
<dbReference type="OrthoDB" id="9255590at2"/>
<dbReference type="Pfam" id="PF21189">
    <property type="entry name" value="PHA02142"/>
    <property type="match status" value="1"/>
</dbReference>
<dbReference type="Proteomes" id="UP000216446">
    <property type="component" value="Unassembled WGS sequence"/>
</dbReference>
<keyword evidence="2" id="KW-1185">Reference proteome</keyword>
<comment type="caution">
    <text evidence="1">The sequence shown here is derived from an EMBL/GenBank/DDBJ whole genome shotgun (WGS) entry which is preliminary data.</text>
</comment>